<dbReference type="Proteomes" id="UP000658131">
    <property type="component" value="Unassembled WGS sequence"/>
</dbReference>
<dbReference type="Pfam" id="PF01558">
    <property type="entry name" value="POR"/>
    <property type="match status" value="1"/>
</dbReference>
<keyword evidence="1" id="KW-0560">Oxidoreductase</keyword>
<name>A0ABR7NGB3_9FIRM</name>
<evidence type="ECO:0000256" key="1">
    <source>
        <dbReference type="ARBA" id="ARBA00023002"/>
    </source>
</evidence>
<protein>
    <submittedName>
        <fullName evidence="3">2-oxoacid:acceptor oxidoreductase family protein</fullName>
    </submittedName>
</protein>
<dbReference type="RefSeq" id="WP_262399089.1">
    <property type="nucleotide sequence ID" value="NZ_JACRTB010000004.1"/>
</dbReference>
<proteinExistence type="predicted"/>
<evidence type="ECO:0000259" key="2">
    <source>
        <dbReference type="Pfam" id="PF01558"/>
    </source>
</evidence>
<dbReference type="SUPFAM" id="SSF53323">
    <property type="entry name" value="Pyruvate-ferredoxin oxidoreductase, PFOR, domain III"/>
    <property type="match status" value="1"/>
</dbReference>
<evidence type="ECO:0000313" key="4">
    <source>
        <dbReference type="Proteomes" id="UP000658131"/>
    </source>
</evidence>
<dbReference type="PANTHER" id="PTHR42730:SF1">
    <property type="entry name" value="2-OXOGLUTARATE SYNTHASE SUBUNIT KORC"/>
    <property type="match status" value="1"/>
</dbReference>
<dbReference type="EMBL" id="JACRTB010000004">
    <property type="protein sequence ID" value="MBC8575449.1"/>
    <property type="molecule type" value="Genomic_DNA"/>
</dbReference>
<dbReference type="PANTHER" id="PTHR42730">
    <property type="entry name" value="2-OXOGLUTARATE SYNTHASE SUBUNIT KORC"/>
    <property type="match status" value="1"/>
</dbReference>
<sequence>MMKDPQRITLCGMGGQGIILSAVILGTAAVTRGKKYAVQTQSYGSEARGGQCQAELIIDSKPINSPVAQQKDLLLAMFQEAYEKYIDTLAPDGVLVYDPDLVTSLIDHPCAHSFAVPATQIAVDLGNRMAANMVMLGFLSEALGMVSHEALVETVRENVSSRFVDLNLKAVAAGAAYAKEHSLTLS</sequence>
<comment type="caution">
    <text evidence="3">The sequence shown here is derived from an EMBL/GenBank/DDBJ whole genome shotgun (WGS) entry which is preliminary data.</text>
</comment>
<feature type="domain" description="Pyruvate/ketoisovalerate oxidoreductase catalytic" evidence="2">
    <location>
        <begin position="14"/>
        <end position="175"/>
    </location>
</feature>
<accession>A0ABR7NGB3</accession>
<reference evidence="3 4" key="1">
    <citation type="submission" date="2020-08" db="EMBL/GenBank/DDBJ databases">
        <title>Genome public.</title>
        <authorList>
            <person name="Liu C."/>
            <person name="Sun Q."/>
        </authorList>
    </citation>
    <scope>NUCLEOTIDE SEQUENCE [LARGE SCALE GENOMIC DNA]</scope>
    <source>
        <strain evidence="3 4">BX1</strain>
    </source>
</reference>
<dbReference type="InterPro" id="IPR002869">
    <property type="entry name" value="Pyrv_flavodox_OxRed_cen"/>
</dbReference>
<organism evidence="3 4">
    <name type="scientific">Yanshouia hominis</name>
    <dbReference type="NCBI Taxonomy" id="2763673"/>
    <lineage>
        <taxon>Bacteria</taxon>
        <taxon>Bacillati</taxon>
        <taxon>Bacillota</taxon>
        <taxon>Clostridia</taxon>
        <taxon>Eubacteriales</taxon>
        <taxon>Oscillospiraceae</taxon>
        <taxon>Yanshouia</taxon>
    </lineage>
</organism>
<dbReference type="InterPro" id="IPR019752">
    <property type="entry name" value="Pyrv/ketoisovalerate_OxRed_cat"/>
</dbReference>
<gene>
    <name evidence="3" type="ORF">H8717_03340</name>
</gene>
<dbReference type="Gene3D" id="3.40.920.10">
    <property type="entry name" value="Pyruvate-ferredoxin oxidoreductase, PFOR, domain III"/>
    <property type="match status" value="1"/>
</dbReference>
<keyword evidence="4" id="KW-1185">Reference proteome</keyword>
<evidence type="ECO:0000313" key="3">
    <source>
        <dbReference type="EMBL" id="MBC8575449.1"/>
    </source>
</evidence>
<dbReference type="InterPro" id="IPR052554">
    <property type="entry name" value="2-oxoglutarate_synth_KorC"/>
</dbReference>